<gene>
    <name evidence="1" type="primary">APPBP2</name>
    <name evidence="1" type="ORF">NPIL_156873</name>
</gene>
<accession>A0A8X6TN32</accession>
<evidence type="ECO:0000313" key="2">
    <source>
        <dbReference type="Proteomes" id="UP000887013"/>
    </source>
</evidence>
<dbReference type="GO" id="GO:0043161">
    <property type="term" value="P:proteasome-mediated ubiquitin-dependent protein catabolic process"/>
    <property type="evidence" value="ECO:0007669"/>
    <property type="project" value="TreeGrafter"/>
</dbReference>
<dbReference type="GO" id="GO:0031462">
    <property type="term" value="C:Cul2-RING ubiquitin ligase complex"/>
    <property type="evidence" value="ECO:0007669"/>
    <property type="project" value="TreeGrafter"/>
</dbReference>
<dbReference type="PANTHER" id="PTHR46575:SF1">
    <property type="entry name" value="AMYLOID PROTEIN-BINDING PROTEIN 2"/>
    <property type="match status" value="1"/>
</dbReference>
<sequence length="604" mass="69699">MAQPLSWMPDSLYNYSITSVVSYYATYEKDIRTFHGPIIFDVYYKLYKDGLLLLLAKEFENLNLFEKVLKLYKDGLLLLLAKEFENLNLFEKVLKVSDKRYLLHTCFQALMDHGHQTALKLAEAYRRKCLNIFDTSFPEKDKVIHLGFSLGRFLTDAGWFPESEIVLTSCLILCQMNDAPYALALILECYKRLLRVRNIYCKFEEAEQTFKDAQSCILQIKKLQLDVNLAGIYSEFASFYFIQSNYKEAYRWGDKAINELNSSLPSRDLVNILRIASKSCVVKKQFKQAEFLIKQAVQRAREKFGDHSLIYADTLIDFGYFFLYADAIGHAVEVYQKALDIHIEVLGGKNLLIAIAHEDLAYASYVYEYSSGRFKDARYHIIKALTIKESLISEDHFLLQSAKRVHALIVEEIAIDSHDKEFQERFFSEAEDLHTSALKITQQCLGELNVQTGKHYGNLGRLYQSMRKFNEARRMHLKAISIKQEILGPDDYEVAISMGHLASLYSYDLGLYEEAITLYEKTIEIGLKQFGKGYSGLEYDYRGLLSVYSTLGDADNVMKLHSDLQDWKLLRDQTLDKASKTSPLKIDLELVSPDKIYECFALLQ</sequence>
<organism evidence="1 2">
    <name type="scientific">Nephila pilipes</name>
    <name type="common">Giant wood spider</name>
    <name type="synonym">Nephila maculata</name>
    <dbReference type="NCBI Taxonomy" id="299642"/>
    <lineage>
        <taxon>Eukaryota</taxon>
        <taxon>Metazoa</taxon>
        <taxon>Ecdysozoa</taxon>
        <taxon>Arthropoda</taxon>
        <taxon>Chelicerata</taxon>
        <taxon>Arachnida</taxon>
        <taxon>Araneae</taxon>
        <taxon>Araneomorphae</taxon>
        <taxon>Entelegynae</taxon>
        <taxon>Araneoidea</taxon>
        <taxon>Nephilidae</taxon>
        <taxon>Nephila</taxon>
    </lineage>
</organism>
<evidence type="ECO:0000313" key="1">
    <source>
        <dbReference type="EMBL" id="GFT28364.1"/>
    </source>
</evidence>
<dbReference type="PANTHER" id="PTHR46575">
    <property type="entry name" value="AMYLOID PROTEIN-BINDING PROTEIN 2"/>
    <property type="match status" value="1"/>
</dbReference>
<name>A0A8X6TN32_NEPPI</name>
<dbReference type="Gene3D" id="1.25.40.10">
    <property type="entry name" value="Tetratricopeptide repeat domain"/>
    <property type="match status" value="2"/>
</dbReference>
<protein>
    <submittedName>
        <fullName evidence="1">Amyloid protein-binding protein 2</fullName>
    </submittedName>
</protein>
<keyword evidence="2" id="KW-1185">Reference proteome</keyword>
<dbReference type="Proteomes" id="UP000887013">
    <property type="component" value="Unassembled WGS sequence"/>
</dbReference>
<dbReference type="EMBL" id="BMAW01107245">
    <property type="protein sequence ID" value="GFT28364.1"/>
    <property type="molecule type" value="Genomic_DNA"/>
</dbReference>
<dbReference type="InterPro" id="IPR042476">
    <property type="entry name" value="APPBP2"/>
</dbReference>
<dbReference type="SMART" id="SM00028">
    <property type="entry name" value="TPR"/>
    <property type="match status" value="4"/>
</dbReference>
<dbReference type="InterPro" id="IPR011990">
    <property type="entry name" value="TPR-like_helical_dom_sf"/>
</dbReference>
<dbReference type="SUPFAM" id="SSF48452">
    <property type="entry name" value="TPR-like"/>
    <property type="match status" value="2"/>
</dbReference>
<dbReference type="OrthoDB" id="6418400at2759"/>
<proteinExistence type="predicted"/>
<dbReference type="AlphaFoldDB" id="A0A8X6TN32"/>
<dbReference type="Pfam" id="PF13424">
    <property type="entry name" value="TPR_12"/>
    <property type="match status" value="1"/>
</dbReference>
<reference evidence="1" key="1">
    <citation type="submission" date="2020-08" db="EMBL/GenBank/DDBJ databases">
        <title>Multicomponent nature underlies the extraordinary mechanical properties of spider dragline silk.</title>
        <authorList>
            <person name="Kono N."/>
            <person name="Nakamura H."/>
            <person name="Mori M."/>
            <person name="Yoshida Y."/>
            <person name="Ohtoshi R."/>
            <person name="Malay A.D."/>
            <person name="Moran D.A.P."/>
            <person name="Tomita M."/>
            <person name="Numata K."/>
            <person name="Arakawa K."/>
        </authorList>
    </citation>
    <scope>NUCLEOTIDE SEQUENCE</scope>
</reference>
<dbReference type="GO" id="GO:1990756">
    <property type="term" value="F:ubiquitin-like ligase-substrate adaptor activity"/>
    <property type="evidence" value="ECO:0007669"/>
    <property type="project" value="TreeGrafter"/>
</dbReference>
<dbReference type="GO" id="GO:0006886">
    <property type="term" value="P:intracellular protein transport"/>
    <property type="evidence" value="ECO:0007669"/>
    <property type="project" value="InterPro"/>
</dbReference>
<comment type="caution">
    <text evidence="1">The sequence shown here is derived from an EMBL/GenBank/DDBJ whole genome shotgun (WGS) entry which is preliminary data.</text>
</comment>
<dbReference type="InterPro" id="IPR019734">
    <property type="entry name" value="TPR_rpt"/>
</dbReference>